<evidence type="ECO:0000313" key="2">
    <source>
        <dbReference type="Proteomes" id="UP000194137"/>
    </source>
</evidence>
<accession>A0A1W6ZS39</accession>
<organism evidence="1 2">
    <name type="scientific">Pseudorhodoplanes sinuspersici</name>
    <dbReference type="NCBI Taxonomy" id="1235591"/>
    <lineage>
        <taxon>Bacteria</taxon>
        <taxon>Pseudomonadati</taxon>
        <taxon>Pseudomonadota</taxon>
        <taxon>Alphaproteobacteria</taxon>
        <taxon>Hyphomicrobiales</taxon>
        <taxon>Pseudorhodoplanes</taxon>
    </lineage>
</organism>
<evidence type="ECO:0000313" key="1">
    <source>
        <dbReference type="EMBL" id="ARQ00106.1"/>
    </source>
</evidence>
<dbReference type="OrthoDB" id="8265314at2"/>
<dbReference type="STRING" id="1235591.CAK95_14190"/>
<keyword evidence="2" id="KW-1185">Reference proteome</keyword>
<protein>
    <submittedName>
        <fullName evidence="1">Uncharacterized protein</fullName>
    </submittedName>
</protein>
<gene>
    <name evidence="1" type="ORF">CAK95_14190</name>
</gene>
<dbReference type="Pfam" id="PF07331">
    <property type="entry name" value="TctB"/>
    <property type="match status" value="1"/>
</dbReference>
<dbReference type="EMBL" id="CP021112">
    <property type="protein sequence ID" value="ARQ00106.1"/>
    <property type="molecule type" value="Genomic_DNA"/>
</dbReference>
<dbReference type="RefSeq" id="WP_086088503.1">
    <property type="nucleotide sequence ID" value="NZ_CP021112.1"/>
</dbReference>
<name>A0A1W6ZS39_9HYPH</name>
<dbReference type="InterPro" id="IPR009936">
    <property type="entry name" value="DUF1468"/>
</dbReference>
<dbReference type="AlphaFoldDB" id="A0A1W6ZS39"/>
<proteinExistence type="predicted"/>
<dbReference type="Proteomes" id="UP000194137">
    <property type="component" value="Chromosome"/>
</dbReference>
<dbReference type="KEGG" id="psin:CAK95_14190"/>
<sequence>MERYPPIAKPHVRIASAILTAVGLVYAYYALQLPLGDPAGTGVGAVPTVIGVLWVAVGLYVTFRDVDLQIRDSEVGTWPSREMAVRVALAVALCVGFIVMMPLLGTLMTSGGFLFLMGRLAGAPWSKALFASIVLPIFFWLVFGKLLQVALPAGSLLALATGG</sequence>
<reference evidence="1 2" key="1">
    <citation type="submission" date="2017-05" db="EMBL/GenBank/DDBJ databases">
        <title>Full genome sequence of Pseudorhodoplanes sinuspersici.</title>
        <authorList>
            <person name="Dastgheib S.M.M."/>
            <person name="Shavandi M."/>
            <person name="Tirandaz H."/>
        </authorList>
    </citation>
    <scope>NUCLEOTIDE SEQUENCE [LARGE SCALE GENOMIC DNA]</scope>
    <source>
        <strain evidence="1 2">RIPI110</strain>
    </source>
</reference>